<dbReference type="GO" id="GO:0046797">
    <property type="term" value="P:viral procapsid maturation"/>
    <property type="evidence" value="ECO:0007669"/>
    <property type="project" value="UniProtKB-KW"/>
</dbReference>
<evidence type="ECO:0000256" key="4">
    <source>
        <dbReference type="ARBA" id="ARBA00022950"/>
    </source>
</evidence>
<proteinExistence type="predicted"/>
<gene>
    <name evidence="7" type="ORF">10S1_5</name>
</gene>
<evidence type="ECO:0000259" key="6">
    <source>
        <dbReference type="Pfam" id="PF04586"/>
    </source>
</evidence>
<name>A0A2H4JDQ0_9CAUD</name>
<reference evidence="7" key="1">
    <citation type="submission" date="2017-06" db="EMBL/GenBank/DDBJ databases">
        <title>Novel phages from South African skin metaviromes.</title>
        <authorList>
            <person name="van Zyl L.J."/>
            <person name="Abrahams Y."/>
            <person name="Stander E.A."/>
            <person name="Kirby B.M."/>
            <person name="Clavaud C."/>
            <person name="Farcet C."/>
            <person name="Breton L."/>
            <person name="Trindade M.I."/>
        </authorList>
    </citation>
    <scope>NUCLEOTIDE SEQUENCE</scope>
</reference>
<organism evidence="7">
    <name type="scientific">uncultured Caudovirales phage</name>
    <dbReference type="NCBI Taxonomy" id="2100421"/>
    <lineage>
        <taxon>Viruses</taxon>
        <taxon>Duplodnaviria</taxon>
        <taxon>Heunggongvirae</taxon>
        <taxon>Uroviricota</taxon>
        <taxon>Caudoviricetes</taxon>
        <taxon>Peduoviridae</taxon>
        <taxon>Maltschvirus</taxon>
        <taxon>Maltschvirus maltsch</taxon>
    </lineage>
</organism>
<evidence type="ECO:0000256" key="2">
    <source>
        <dbReference type="ARBA" id="ARBA00022670"/>
    </source>
</evidence>
<dbReference type="EMBL" id="MF417908">
    <property type="protein sequence ID" value="ASN70508.1"/>
    <property type="molecule type" value="Genomic_DNA"/>
</dbReference>
<feature type="domain" description="Prohead serine protease" evidence="6">
    <location>
        <begin position="7"/>
        <end position="167"/>
    </location>
</feature>
<accession>A0A2H4JDQ0</accession>
<sequence length="189" mass="21440">MSMTNSNVETTQDMVIEGYALTFNTLSNDLGGFKERVLPNALDDVDIDDVKCLINHEDRYVIGRTQAGTLELSVDDKGLKFKCWLPQTSYAKDIYENIDVGNVNECSFHAWYLKDNNGKTTGFYWTVEDGDYVMNVEKFEKLIDVSIVTTPAYKDTGVLVAQRSQDLTQVKELEKLKIAIELDGLRFKT</sequence>
<dbReference type="InterPro" id="IPR006433">
    <property type="entry name" value="Prohead_protease"/>
</dbReference>
<evidence type="ECO:0000256" key="3">
    <source>
        <dbReference type="ARBA" id="ARBA00022801"/>
    </source>
</evidence>
<protein>
    <submittedName>
        <fullName evidence="7">Putative prohead protease</fullName>
    </submittedName>
</protein>
<evidence type="ECO:0000256" key="5">
    <source>
        <dbReference type="ARBA" id="ARBA00023045"/>
    </source>
</evidence>
<dbReference type="Pfam" id="PF04586">
    <property type="entry name" value="Peptidase_S78"/>
    <property type="match status" value="1"/>
</dbReference>
<dbReference type="NCBIfam" id="TIGR01543">
    <property type="entry name" value="proheadase_HK97"/>
    <property type="match status" value="1"/>
</dbReference>
<keyword evidence="5" id="KW-1273">Viral capsid maturation</keyword>
<evidence type="ECO:0000256" key="1">
    <source>
        <dbReference type="ARBA" id="ARBA00022612"/>
    </source>
</evidence>
<keyword evidence="2 7" id="KW-0645">Protease</keyword>
<keyword evidence="4" id="KW-0118">Viral capsid assembly</keyword>
<dbReference type="GO" id="GO:0008233">
    <property type="term" value="F:peptidase activity"/>
    <property type="evidence" value="ECO:0007669"/>
    <property type="project" value="UniProtKB-KW"/>
</dbReference>
<evidence type="ECO:0000313" key="7">
    <source>
        <dbReference type="EMBL" id="ASN70508.1"/>
    </source>
</evidence>
<dbReference type="InterPro" id="IPR054613">
    <property type="entry name" value="Peptidase_S78_dom"/>
</dbReference>
<keyword evidence="3" id="KW-0378">Hydrolase</keyword>
<dbReference type="GO" id="GO:0006508">
    <property type="term" value="P:proteolysis"/>
    <property type="evidence" value="ECO:0007669"/>
    <property type="project" value="UniProtKB-KW"/>
</dbReference>
<keyword evidence="1" id="KW-1188">Viral release from host cell</keyword>